<dbReference type="AlphaFoldDB" id="A0AAW1MD45"/>
<keyword evidence="8" id="KW-0547">Nucleotide-binding</keyword>
<evidence type="ECO:0000256" key="12">
    <source>
        <dbReference type="ARBA" id="ARBA00049564"/>
    </source>
</evidence>
<dbReference type="PANTHER" id="PTHR11933">
    <property type="entry name" value="TRNA 5-METHYLAMINOMETHYL-2-THIOURIDYLATE -METHYLTRANSFERASE"/>
    <property type="match status" value="1"/>
</dbReference>
<evidence type="ECO:0000256" key="2">
    <source>
        <dbReference type="ARBA" id="ARBA00004173"/>
    </source>
</evidence>
<evidence type="ECO:0000256" key="8">
    <source>
        <dbReference type="ARBA" id="ARBA00022741"/>
    </source>
</evidence>
<evidence type="ECO:0000313" key="16">
    <source>
        <dbReference type="Proteomes" id="UP001458880"/>
    </source>
</evidence>
<dbReference type="CDD" id="cd01998">
    <property type="entry name" value="MnmA_TRMU-like"/>
    <property type="match status" value="1"/>
</dbReference>
<dbReference type="GO" id="GO:0005524">
    <property type="term" value="F:ATP binding"/>
    <property type="evidence" value="ECO:0007669"/>
    <property type="project" value="UniProtKB-KW"/>
</dbReference>
<evidence type="ECO:0000259" key="13">
    <source>
        <dbReference type="Pfam" id="PF20258"/>
    </source>
</evidence>
<dbReference type="FunFam" id="3.40.50.620:FF:000104">
    <property type="entry name" value="Mitochondrial tRNA-specific 2-thiouridylase 1"/>
    <property type="match status" value="1"/>
</dbReference>
<keyword evidence="7" id="KW-0819">tRNA processing</keyword>
<evidence type="ECO:0000259" key="14">
    <source>
        <dbReference type="Pfam" id="PF20259"/>
    </source>
</evidence>
<evidence type="ECO:0000256" key="6">
    <source>
        <dbReference type="ARBA" id="ARBA00022679"/>
    </source>
</evidence>
<dbReference type="Gene3D" id="2.40.30.10">
    <property type="entry name" value="Translation factors"/>
    <property type="match status" value="1"/>
</dbReference>
<keyword evidence="16" id="KW-1185">Reference proteome</keyword>
<keyword evidence="11" id="KW-1015">Disulfide bond</keyword>
<keyword evidence="6" id="KW-0808">Transferase</keyword>
<evidence type="ECO:0000313" key="15">
    <source>
        <dbReference type="EMBL" id="KAK9745435.1"/>
    </source>
</evidence>
<name>A0AAW1MD45_POPJA</name>
<protein>
    <recommendedName>
        <fullName evidence="4">tRNA-5-taurinomethyluridine 2-sulfurtransferase</fullName>
        <ecNumber evidence="4">2.8.1.14</ecNumber>
    </recommendedName>
</protein>
<dbReference type="HAMAP" id="MF_00144">
    <property type="entry name" value="tRNA_thiouridyl_MnmA"/>
    <property type="match status" value="1"/>
</dbReference>
<dbReference type="InterPro" id="IPR046884">
    <property type="entry name" value="MnmA-like_central"/>
</dbReference>
<dbReference type="InterPro" id="IPR014729">
    <property type="entry name" value="Rossmann-like_a/b/a_fold"/>
</dbReference>
<dbReference type="Pfam" id="PF20258">
    <property type="entry name" value="tRNA_Me_trans_C"/>
    <property type="match status" value="1"/>
</dbReference>
<comment type="caution">
    <text evidence="15">The sequence shown here is derived from an EMBL/GenBank/DDBJ whole genome shotgun (WGS) entry which is preliminary data.</text>
</comment>
<evidence type="ECO:0000256" key="3">
    <source>
        <dbReference type="ARBA" id="ARBA00006191"/>
    </source>
</evidence>
<organism evidence="15 16">
    <name type="scientific">Popillia japonica</name>
    <name type="common">Japanese beetle</name>
    <dbReference type="NCBI Taxonomy" id="7064"/>
    <lineage>
        <taxon>Eukaryota</taxon>
        <taxon>Metazoa</taxon>
        <taxon>Ecdysozoa</taxon>
        <taxon>Arthropoda</taxon>
        <taxon>Hexapoda</taxon>
        <taxon>Insecta</taxon>
        <taxon>Pterygota</taxon>
        <taxon>Neoptera</taxon>
        <taxon>Endopterygota</taxon>
        <taxon>Coleoptera</taxon>
        <taxon>Polyphaga</taxon>
        <taxon>Scarabaeiformia</taxon>
        <taxon>Scarabaeidae</taxon>
        <taxon>Rutelinae</taxon>
        <taxon>Popillia</taxon>
    </lineage>
</organism>
<comment type="subcellular location">
    <subcellularLocation>
        <location evidence="2">Mitochondrion</location>
    </subcellularLocation>
</comment>
<evidence type="ECO:0000256" key="5">
    <source>
        <dbReference type="ARBA" id="ARBA00022555"/>
    </source>
</evidence>
<dbReference type="Gene3D" id="2.30.30.280">
    <property type="entry name" value="Adenine nucleotide alpha hydrolases-like domains"/>
    <property type="match status" value="1"/>
</dbReference>
<keyword evidence="5" id="KW-0820">tRNA-binding</keyword>
<comment type="similarity">
    <text evidence="3">Belongs to the MnmA/TRMU family.</text>
</comment>
<dbReference type="Gene3D" id="3.40.50.620">
    <property type="entry name" value="HUPs"/>
    <property type="match status" value="1"/>
</dbReference>
<dbReference type="Proteomes" id="UP001458880">
    <property type="component" value="Unassembled WGS sequence"/>
</dbReference>
<evidence type="ECO:0000256" key="9">
    <source>
        <dbReference type="ARBA" id="ARBA00022840"/>
    </source>
</evidence>
<keyword evidence="10" id="KW-0694">RNA-binding</keyword>
<dbReference type="EMBL" id="JASPKY010000049">
    <property type="protein sequence ID" value="KAK9745435.1"/>
    <property type="molecule type" value="Genomic_DNA"/>
</dbReference>
<dbReference type="NCBIfam" id="TIGR00420">
    <property type="entry name" value="trmU"/>
    <property type="match status" value="1"/>
</dbReference>
<reference evidence="15 16" key="1">
    <citation type="journal article" date="2024" name="BMC Genomics">
        <title>De novo assembly and annotation of Popillia japonica's genome with initial clues to its potential as an invasive pest.</title>
        <authorList>
            <person name="Cucini C."/>
            <person name="Boschi S."/>
            <person name="Funari R."/>
            <person name="Cardaioli E."/>
            <person name="Iannotti N."/>
            <person name="Marturano G."/>
            <person name="Paoli F."/>
            <person name="Bruttini M."/>
            <person name="Carapelli A."/>
            <person name="Frati F."/>
            <person name="Nardi F."/>
        </authorList>
    </citation>
    <scope>NUCLEOTIDE SEQUENCE [LARGE SCALE GENOMIC DNA]</scope>
    <source>
        <strain evidence="15">DMR45628</strain>
    </source>
</reference>
<dbReference type="Pfam" id="PF20259">
    <property type="entry name" value="tRNA_Me_trans_M"/>
    <property type="match status" value="1"/>
</dbReference>
<accession>A0AAW1MD45</accession>
<dbReference type="InterPro" id="IPR046885">
    <property type="entry name" value="MnmA-like_C"/>
</dbReference>
<evidence type="ECO:0000256" key="4">
    <source>
        <dbReference type="ARBA" id="ARBA00011953"/>
    </source>
</evidence>
<evidence type="ECO:0000256" key="1">
    <source>
        <dbReference type="ARBA" id="ARBA00003986"/>
    </source>
</evidence>
<feature type="domain" description="tRNA-specific 2-thiouridylase MnmA-like central" evidence="14">
    <location>
        <begin position="215"/>
        <end position="277"/>
    </location>
</feature>
<dbReference type="GO" id="GO:0000049">
    <property type="term" value="F:tRNA binding"/>
    <property type="evidence" value="ECO:0007669"/>
    <property type="project" value="UniProtKB-KW"/>
</dbReference>
<dbReference type="NCBIfam" id="NF001138">
    <property type="entry name" value="PRK00143.1"/>
    <property type="match status" value="1"/>
</dbReference>
<dbReference type="GO" id="GO:0005739">
    <property type="term" value="C:mitochondrion"/>
    <property type="evidence" value="ECO:0007669"/>
    <property type="project" value="UniProtKB-SubCell"/>
</dbReference>
<evidence type="ECO:0000256" key="10">
    <source>
        <dbReference type="ARBA" id="ARBA00022884"/>
    </source>
</evidence>
<dbReference type="GO" id="GO:0002143">
    <property type="term" value="P:tRNA wobble position uridine thiolation"/>
    <property type="evidence" value="ECO:0007669"/>
    <property type="project" value="TreeGrafter"/>
</dbReference>
<dbReference type="SUPFAM" id="SSF52402">
    <property type="entry name" value="Adenine nucleotide alpha hydrolases-like"/>
    <property type="match status" value="1"/>
</dbReference>
<comment type="catalytic activity">
    <reaction evidence="12">
        <text>5-taurinomethyluridine(34) in tRNA + S-sulfanyl-L-cysteinyl-[protein] + AH2 + ATP = 5-taurinomethyl-2-thiouridine(34) in tRNA + L-cysteinyl-[protein] + A + AMP + diphosphate + H(+)</text>
        <dbReference type="Rhea" id="RHEA:47040"/>
        <dbReference type="Rhea" id="RHEA-COMP:10131"/>
        <dbReference type="Rhea" id="RHEA-COMP:11726"/>
        <dbReference type="Rhea" id="RHEA-COMP:11732"/>
        <dbReference type="Rhea" id="RHEA-COMP:11733"/>
        <dbReference type="ChEBI" id="CHEBI:13193"/>
        <dbReference type="ChEBI" id="CHEBI:15378"/>
        <dbReference type="ChEBI" id="CHEBI:17499"/>
        <dbReference type="ChEBI" id="CHEBI:29950"/>
        <dbReference type="ChEBI" id="CHEBI:30616"/>
        <dbReference type="ChEBI" id="CHEBI:33019"/>
        <dbReference type="ChEBI" id="CHEBI:61963"/>
        <dbReference type="ChEBI" id="CHEBI:87171"/>
        <dbReference type="ChEBI" id="CHEBI:87172"/>
        <dbReference type="ChEBI" id="CHEBI:456215"/>
        <dbReference type="EC" id="2.8.1.14"/>
    </reaction>
</comment>
<sequence>MYKFRNIVVGMSGGVDSAVAALLLKRKGYNIQGVFMQNWDITDEQGFCSASEDYKDAKYVCDKLNIPLISVNFVKEYWNDVFVDLIREYENGYTPNPDILCNRHIKFNYFYKFAKEKLNADAIATGHYARTSFGTFLEKYDPNIGVKLLKPLDDVKDQTFFLCQIKQDALRETMFPLGDLTKPQVKQIAREHNLEEIASKKESMGICFIGSRDFQDFISEYVQNKPGKFVDVDTGLVVGEHNGIHHWTLGQRSRIAGVADSYFIANKDVTSNTIYVAMGTTHPALHSNLFFTSDPHWICRKPVELDKNEIYTCQFKFQHTHSLVDCDLCQTPKGLIVKLSAPKRALTPGQYAVFYKGEECLGSARISNSGPSNFLMFYSKNKSYERRKNAKERIAKRLHKKMKENELEENITNQISL</sequence>
<keyword evidence="9" id="KW-0067">ATP-binding</keyword>
<dbReference type="FunFam" id="2.30.30.280:FF:000001">
    <property type="entry name" value="tRNA-specific 2-thiouridylase MnmA"/>
    <property type="match status" value="1"/>
</dbReference>
<dbReference type="GO" id="GO:0061708">
    <property type="term" value="F:tRNA-5-taurinomethyluridine 2-sulfurtransferase"/>
    <property type="evidence" value="ECO:0007669"/>
    <property type="project" value="UniProtKB-EC"/>
</dbReference>
<evidence type="ECO:0000256" key="7">
    <source>
        <dbReference type="ARBA" id="ARBA00022694"/>
    </source>
</evidence>
<feature type="domain" description="tRNA-specific 2-thiouridylase MnmA-like C-terminal" evidence="13">
    <location>
        <begin position="290"/>
        <end position="366"/>
    </location>
</feature>
<dbReference type="InterPro" id="IPR004506">
    <property type="entry name" value="MnmA-like"/>
</dbReference>
<comment type="function">
    <text evidence="1">Catalyzes the 2-thiolation of uridine at the wobble position (U34) of mitochondrial tRNA(Lys), tRNA(Glu) and tRNA(Gln). Required for the formation of 5-taurinomethyl-2-thiouridine (tm5s2U) of mitochondrial tRNA(Lys), tRNA(Glu), and tRNA(Gln) at the wobble position. ATP is required to activate the C2 atom of the wobble base.</text>
</comment>
<evidence type="ECO:0000256" key="11">
    <source>
        <dbReference type="ARBA" id="ARBA00023157"/>
    </source>
</evidence>
<dbReference type="PANTHER" id="PTHR11933:SF5">
    <property type="entry name" value="MITOCHONDRIAL TRNA-SPECIFIC 2-THIOURIDYLASE 1"/>
    <property type="match status" value="1"/>
</dbReference>
<gene>
    <name evidence="15" type="ORF">QE152_g6984</name>
</gene>
<dbReference type="EC" id="2.8.1.14" evidence="4"/>
<proteinExistence type="inferred from homology"/>
<dbReference type="Pfam" id="PF03054">
    <property type="entry name" value="tRNA_Me_trans"/>
    <property type="match status" value="1"/>
</dbReference>
<dbReference type="InterPro" id="IPR023382">
    <property type="entry name" value="MnmA-like_central_sf"/>
</dbReference>